<dbReference type="InterPro" id="IPR018551">
    <property type="entry name" value="DUF2007"/>
</dbReference>
<name>A0A4V3DNJ5_9GAMM</name>
<proteinExistence type="predicted"/>
<dbReference type="SUPFAM" id="SSF54913">
    <property type="entry name" value="GlnB-like"/>
    <property type="match status" value="1"/>
</dbReference>
<dbReference type="InterPro" id="IPR011322">
    <property type="entry name" value="N-reg_PII-like_a/b"/>
</dbReference>
<evidence type="ECO:0000313" key="2">
    <source>
        <dbReference type="EMBL" id="TDR48626.1"/>
    </source>
</evidence>
<sequence>MRIIYRAENIIDAHLVRHVLEAAGIHAHVGGEYLTGAMGDLPALGLVNVMVAEHDITQAAPLVAEVDAELAQRRLHAEYDLDGLADPA</sequence>
<dbReference type="Gene3D" id="3.30.70.790">
    <property type="entry name" value="UreE, C-terminal domain"/>
    <property type="match status" value="1"/>
</dbReference>
<evidence type="ECO:0000259" key="1">
    <source>
        <dbReference type="Pfam" id="PF09413"/>
    </source>
</evidence>
<gene>
    <name evidence="2" type="ORF">DFR29_101246</name>
</gene>
<dbReference type="AlphaFoldDB" id="A0A4V3DNJ5"/>
<keyword evidence="3" id="KW-1185">Reference proteome</keyword>
<dbReference type="OrthoDB" id="6197669at2"/>
<protein>
    <submittedName>
        <fullName evidence="2">Putative signal transducing protein</fullName>
    </submittedName>
</protein>
<accession>A0A4V3DNJ5</accession>
<dbReference type="Proteomes" id="UP000295293">
    <property type="component" value="Unassembled WGS sequence"/>
</dbReference>
<comment type="caution">
    <text evidence="2">The sequence shown here is derived from an EMBL/GenBank/DDBJ whole genome shotgun (WGS) entry which is preliminary data.</text>
</comment>
<dbReference type="EMBL" id="SNZH01000001">
    <property type="protein sequence ID" value="TDR48626.1"/>
    <property type="molecule type" value="Genomic_DNA"/>
</dbReference>
<evidence type="ECO:0000313" key="3">
    <source>
        <dbReference type="Proteomes" id="UP000295293"/>
    </source>
</evidence>
<organism evidence="2 3">
    <name type="scientific">Tahibacter aquaticus</name>
    <dbReference type="NCBI Taxonomy" id="520092"/>
    <lineage>
        <taxon>Bacteria</taxon>
        <taxon>Pseudomonadati</taxon>
        <taxon>Pseudomonadota</taxon>
        <taxon>Gammaproteobacteria</taxon>
        <taxon>Lysobacterales</taxon>
        <taxon>Rhodanobacteraceae</taxon>
        <taxon>Tahibacter</taxon>
    </lineage>
</organism>
<feature type="domain" description="DUF2007" evidence="1">
    <location>
        <begin position="1"/>
        <end position="66"/>
    </location>
</feature>
<dbReference type="Pfam" id="PF09413">
    <property type="entry name" value="DUF2007"/>
    <property type="match status" value="1"/>
</dbReference>
<reference evidence="2 3" key="1">
    <citation type="submission" date="2019-03" db="EMBL/GenBank/DDBJ databases">
        <title>Genomic Encyclopedia of Type Strains, Phase IV (KMG-IV): sequencing the most valuable type-strain genomes for metagenomic binning, comparative biology and taxonomic classification.</title>
        <authorList>
            <person name="Goeker M."/>
        </authorList>
    </citation>
    <scope>NUCLEOTIDE SEQUENCE [LARGE SCALE GENOMIC DNA]</scope>
    <source>
        <strain evidence="2 3">DSM 21667</strain>
    </source>
</reference>
<dbReference type="RefSeq" id="WP_133816746.1">
    <property type="nucleotide sequence ID" value="NZ_SNZH01000001.1"/>
</dbReference>